<organism evidence="7">
    <name type="scientific">Tanacetum cinerariifolium</name>
    <name type="common">Dalmatian daisy</name>
    <name type="synonym">Chrysanthemum cinerariifolium</name>
    <dbReference type="NCBI Taxonomy" id="118510"/>
    <lineage>
        <taxon>Eukaryota</taxon>
        <taxon>Viridiplantae</taxon>
        <taxon>Streptophyta</taxon>
        <taxon>Embryophyta</taxon>
        <taxon>Tracheophyta</taxon>
        <taxon>Spermatophyta</taxon>
        <taxon>Magnoliopsida</taxon>
        <taxon>eudicotyledons</taxon>
        <taxon>Gunneridae</taxon>
        <taxon>Pentapetalae</taxon>
        <taxon>asterids</taxon>
        <taxon>campanulids</taxon>
        <taxon>Asterales</taxon>
        <taxon>Asteraceae</taxon>
        <taxon>Asteroideae</taxon>
        <taxon>Anthemideae</taxon>
        <taxon>Anthemidinae</taxon>
        <taxon>Tanacetum</taxon>
    </lineage>
</organism>
<sequence>MILCPRNVEVATESVIALGKFTSPDNFLCAEHSKTVVEFEGVQPLMRLLRGSERTQYHALVLLCYLSLHAGSSETFQQARLLTALEGADKAGLDFLDLVGFGFSLNVLSCMEHHDYVVLDFLLEETYDPDLMVLLMAISCSMLRMIECQCWFYVERIREINPEVVIPSSFQELEVRKGDESYGVNLIRKQCQCRFWEISGIPCVHVVARYMHLNKDPDVRVGQWIKAPSENNSQVSRSGRRMTCSNYLEVGHNKTTCDKYPVPKTPKHKKTPGRKSQPKSVSYASSRCRGRGSKGRGGGRGFRGAHAGRGVSGRGGLGVQPQQEFEDKIDVDAMNKTPTLNNLNVNTHDSVAVHMEEDVVEADVVDALIQD</sequence>
<dbReference type="InterPro" id="IPR011989">
    <property type="entry name" value="ARM-like"/>
</dbReference>
<dbReference type="PANTHER" id="PTHR46168:SF19">
    <property type="entry name" value="ARMADILLO-LIKE HELICAL PROTEIN"/>
    <property type="match status" value="1"/>
</dbReference>
<evidence type="ECO:0000256" key="4">
    <source>
        <dbReference type="PROSITE-ProRule" id="PRU00325"/>
    </source>
</evidence>
<evidence type="ECO:0000256" key="3">
    <source>
        <dbReference type="ARBA" id="ARBA00022833"/>
    </source>
</evidence>
<dbReference type="Gene3D" id="1.25.10.10">
    <property type="entry name" value="Leucine-rich Repeat Variant"/>
    <property type="match status" value="1"/>
</dbReference>
<protein>
    <submittedName>
        <fullName evidence="7">Putative armadillo-type fold protein</fullName>
    </submittedName>
</protein>
<proteinExistence type="predicted"/>
<evidence type="ECO:0000259" key="6">
    <source>
        <dbReference type="PROSITE" id="PS50966"/>
    </source>
</evidence>
<evidence type="ECO:0000313" key="7">
    <source>
        <dbReference type="EMBL" id="GEU38845.1"/>
    </source>
</evidence>
<keyword evidence="1" id="KW-0479">Metal-binding</keyword>
<reference evidence="7" key="1">
    <citation type="journal article" date="2019" name="Sci. Rep.">
        <title>Draft genome of Tanacetum cinerariifolium, the natural source of mosquito coil.</title>
        <authorList>
            <person name="Yamashiro T."/>
            <person name="Shiraishi A."/>
            <person name="Satake H."/>
            <person name="Nakayama K."/>
        </authorList>
    </citation>
    <scope>NUCLEOTIDE SEQUENCE</scope>
</reference>
<feature type="compositionally biased region" description="Basic residues" evidence="5">
    <location>
        <begin position="265"/>
        <end position="277"/>
    </location>
</feature>
<dbReference type="SMART" id="SM00575">
    <property type="entry name" value="ZnF_PMZ"/>
    <property type="match status" value="1"/>
</dbReference>
<feature type="domain" description="SWIM-type" evidence="6">
    <location>
        <begin position="182"/>
        <end position="214"/>
    </location>
</feature>
<keyword evidence="2 4" id="KW-0863">Zinc-finger</keyword>
<evidence type="ECO:0000256" key="2">
    <source>
        <dbReference type="ARBA" id="ARBA00022771"/>
    </source>
</evidence>
<gene>
    <name evidence="7" type="ORF">Tci_010823</name>
</gene>
<accession>A0A6L2JSP3</accession>
<evidence type="ECO:0000256" key="5">
    <source>
        <dbReference type="SAM" id="MobiDB-lite"/>
    </source>
</evidence>
<feature type="region of interest" description="Disordered" evidence="5">
    <location>
        <begin position="255"/>
        <end position="319"/>
    </location>
</feature>
<dbReference type="PANTHER" id="PTHR46168">
    <property type="entry name" value="ARMADILLO REPEAT ONLY 4"/>
    <property type="match status" value="1"/>
</dbReference>
<dbReference type="InterPro" id="IPR006564">
    <property type="entry name" value="Znf_PMZ"/>
</dbReference>
<dbReference type="InterPro" id="IPR007527">
    <property type="entry name" value="Znf_SWIM"/>
</dbReference>
<keyword evidence="3" id="KW-0862">Zinc</keyword>
<dbReference type="PROSITE" id="PS50966">
    <property type="entry name" value="ZF_SWIM"/>
    <property type="match status" value="1"/>
</dbReference>
<dbReference type="Pfam" id="PF04434">
    <property type="entry name" value="SWIM"/>
    <property type="match status" value="1"/>
</dbReference>
<evidence type="ECO:0000256" key="1">
    <source>
        <dbReference type="ARBA" id="ARBA00022723"/>
    </source>
</evidence>
<dbReference type="AlphaFoldDB" id="A0A6L2JSP3"/>
<dbReference type="GO" id="GO:0008270">
    <property type="term" value="F:zinc ion binding"/>
    <property type="evidence" value="ECO:0007669"/>
    <property type="project" value="UniProtKB-KW"/>
</dbReference>
<comment type="caution">
    <text evidence="7">The sequence shown here is derived from an EMBL/GenBank/DDBJ whole genome shotgun (WGS) entry which is preliminary data.</text>
</comment>
<dbReference type="EMBL" id="BKCJ010001101">
    <property type="protein sequence ID" value="GEU38845.1"/>
    <property type="molecule type" value="Genomic_DNA"/>
</dbReference>
<name>A0A6L2JSP3_TANCI</name>